<feature type="modified residue" description="4-aspartylphosphate" evidence="4">
    <location>
        <position position="51"/>
    </location>
</feature>
<dbReference type="AlphaFoldDB" id="A0A222MWM5"/>
<dbReference type="Gene3D" id="1.10.10.10">
    <property type="entry name" value="Winged helix-like DNA-binding domain superfamily/Winged helix DNA-binding domain"/>
    <property type="match status" value="1"/>
</dbReference>
<dbReference type="InterPro" id="IPR036388">
    <property type="entry name" value="WH-like_DNA-bd_sf"/>
</dbReference>
<proteinExistence type="predicted"/>
<dbReference type="GO" id="GO:0000156">
    <property type="term" value="F:phosphorelay response regulator activity"/>
    <property type="evidence" value="ECO:0007669"/>
    <property type="project" value="TreeGrafter"/>
</dbReference>
<protein>
    <submittedName>
        <fullName evidence="8">Two-component system response regulator</fullName>
    </submittedName>
</protein>
<dbReference type="Proteomes" id="UP000201169">
    <property type="component" value="Chromosome"/>
</dbReference>
<dbReference type="InterPro" id="IPR039420">
    <property type="entry name" value="WalR-like"/>
</dbReference>
<dbReference type="PANTHER" id="PTHR48111">
    <property type="entry name" value="REGULATOR OF RPOS"/>
    <property type="match status" value="1"/>
</dbReference>
<keyword evidence="9" id="KW-1185">Reference proteome</keyword>
<gene>
    <name evidence="8" type="primary">phosR</name>
    <name evidence="8" type="ORF">CAV_0802</name>
</gene>
<accession>A0A222MWM5</accession>
<dbReference type="PANTHER" id="PTHR48111:SF40">
    <property type="entry name" value="PHOSPHATE REGULON TRANSCRIPTIONAL REGULATORY PROTEIN PHOB"/>
    <property type="match status" value="1"/>
</dbReference>
<evidence type="ECO:0000259" key="7">
    <source>
        <dbReference type="PROSITE" id="PS51755"/>
    </source>
</evidence>
<dbReference type="Pfam" id="PF00486">
    <property type="entry name" value="Trans_reg_C"/>
    <property type="match status" value="1"/>
</dbReference>
<dbReference type="Pfam" id="PF00072">
    <property type="entry name" value="Response_reg"/>
    <property type="match status" value="1"/>
</dbReference>
<organism evidence="8 9">
    <name type="scientific">Campylobacter avium LMG 24591</name>
    <dbReference type="NCBI Taxonomy" id="522484"/>
    <lineage>
        <taxon>Bacteria</taxon>
        <taxon>Pseudomonadati</taxon>
        <taxon>Campylobacterota</taxon>
        <taxon>Epsilonproteobacteria</taxon>
        <taxon>Campylobacterales</taxon>
        <taxon>Campylobacteraceae</taxon>
        <taxon>Campylobacter</taxon>
    </lineage>
</organism>
<dbReference type="OrthoDB" id="9802426at2"/>
<feature type="domain" description="OmpR/PhoB-type" evidence="7">
    <location>
        <begin position="123"/>
        <end position="217"/>
    </location>
</feature>
<dbReference type="GO" id="GO:0005829">
    <property type="term" value="C:cytosol"/>
    <property type="evidence" value="ECO:0007669"/>
    <property type="project" value="TreeGrafter"/>
</dbReference>
<feature type="domain" description="Response regulatory" evidence="6">
    <location>
        <begin position="2"/>
        <end position="116"/>
    </location>
</feature>
<dbReference type="SMART" id="SM00448">
    <property type="entry name" value="REC"/>
    <property type="match status" value="1"/>
</dbReference>
<dbReference type="Gene3D" id="3.40.50.2300">
    <property type="match status" value="1"/>
</dbReference>
<dbReference type="GO" id="GO:0032993">
    <property type="term" value="C:protein-DNA complex"/>
    <property type="evidence" value="ECO:0007669"/>
    <property type="project" value="TreeGrafter"/>
</dbReference>
<feature type="DNA-binding region" description="OmpR/PhoB-type" evidence="5">
    <location>
        <begin position="123"/>
        <end position="217"/>
    </location>
</feature>
<dbReference type="PROSITE" id="PS51755">
    <property type="entry name" value="OMPR_PHOB"/>
    <property type="match status" value="1"/>
</dbReference>
<keyword evidence="2" id="KW-0902">Two-component regulatory system</keyword>
<dbReference type="GO" id="GO:0000976">
    <property type="term" value="F:transcription cis-regulatory region binding"/>
    <property type="evidence" value="ECO:0007669"/>
    <property type="project" value="TreeGrafter"/>
</dbReference>
<sequence>MRILLVEDDSDLNELLTLRFKSLSYEVHSFLNLDCVKTCLDENEIDLLILDRNICGEDALNFVKSLREEAYNEPVIFLTAKALKRDILEGFESGCDDYVCKPFDFDELLLRMKALLKRSKRQNSKISFKNILLDIENRQCFEDNQEVKVSNLEFELLKCFFENKNVLLTRQFLSENVWLDEFTNDKSINIAITRLRNKFKVLKEQIHSIRGVGYKLC</sequence>
<dbReference type="SUPFAM" id="SSF52172">
    <property type="entry name" value="CheY-like"/>
    <property type="match status" value="1"/>
</dbReference>
<dbReference type="SUPFAM" id="SSF46894">
    <property type="entry name" value="C-terminal effector domain of the bipartite response regulators"/>
    <property type="match status" value="1"/>
</dbReference>
<dbReference type="InterPro" id="IPR016032">
    <property type="entry name" value="Sig_transdc_resp-reg_C-effctor"/>
</dbReference>
<dbReference type="PROSITE" id="PS50110">
    <property type="entry name" value="RESPONSE_REGULATORY"/>
    <property type="match status" value="1"/>
</dbReference>
<dbReference type="InterPro" id="IPR001867">
    <property type="entry name" value="OmpR/PhoB-type_DNA-bd"/>
</dbReference>
<dbReference type="Gene3D" id="6.10.250.690">
    <property type="match status" value="1"/>
</dbReference>
<dbReference type="KEGG" id="cavi:CAV_0802"/>
<evidence type="ECO:0000256" key="3">
    <source>
        <dbReference type="ARBA" id="ARBA00023125"/>
    </source>
</evidence>
<evidence type="ECO:0000256" key="4">
    <source>
        <dbReference type="PROSITE-ProRule" id="PRU00169"/>
    </source>
</evidence>
<dbReference type="EMBL" id="CP022347">
    <property type="protein sequence ID" value="ASQ30467.1"/>
    <property type="molecule type" value="Genomic_DNA"/>
</dbReference>
<evidence type="ECO:0000313" key="8">
    <source>
        <dbReference type="EMBL" id="ASQ30467.1"/>
    </source>
</evidence>
<keyword evidence="3 5" id="KW-0238">DNA-binding</keyword>
<evidence type="ECO:0000256" key="1">
    <source>
        <dbReference type="ARBA" id="ARBA00022553"/>
    </source>
</evidence>
<dbReference type="GO" id="GO:0006355">
    <property type="term" value="P:regulation of DNA-templated transcription"/>
    <property type="evidence" value="ECO:0007669"/>
    <property type="project" value="InterPro"/>
</dbReference>
<evidence type="ECO:0000256" key="5">
    <source>
        <dbReference type="PROSITE-ProRule" id="PRU01091"/>
    </source>
</evidence>
<dbReference type="RefSeq" id="WP_094325225.1">
    <property type="nucleotide sequence ID" value="NZ_CP022347.1"/>
</dbReference>
<evidence type="ECO:0000313" key="9">
    <source>
        <dbReference type="Proteomes" id="UP000201169"/>
    </source>
</evidence>
<dbReference type="SMART" id="SM00862">
    <property type="entry name" value="Trans_reg_C"/>
    <property type="match status" value="1"/>
</dbReference>
<keyword evidence="1 4" id="KW-0597">Phosphoprotein</keyword>
<dbReference type="InterPro" id="IPR001789">
    <property type="entry name" value="Sig_transdc_resp-reg_receiver"/>
</dbReference>
<reference evidence="8 9" key="1">
    <citation type="submission" date="2017-07" db="EMBL/GenBank/DDBJ databases">
        <title>Analysis of two Campylobacter avium genomes and identification of a novel hippuricase gene.</title>
        <authorList>
            <person name="Miller W.G."/>
            <person name="Chapman M.H."/>
            <person name="Yee E."/>
            <person name="Revez J."/>
            <person name="Bono J.L."/>
            <person name="Rossi M."/>
        </authorList>
    </citation>
    <scope>NUCLEOTIDE SEQUENCE [LARGE SCALE GENOMIC DNA]</scope>
    <source>
        <strain evidence="8 9">LMG 24591</strain>
    </source>
</reference>
<dbReference type="InterPro" id="IPR011006">
    <property type="entry name" value="CheY-like_superfamily"/>
</dbReference>
<evidence type="ECO:0000259" key="6">
    <source>
        <dbReference type="PROSITE" id="PS50110"/>
    </source>
</evidence>
<evidence type="ECO:0000256" key="2">
    <source>
        <dbReference type="ARBA" id="ARBA00023012"/>
    </source>
</evidence>
<dbReference type="CDD" id="cd00383">
    <property type="entry name" value="trans_reg_C"/>
    <property type="match status" value="1"/>
</dbReference>
<name>A0A222MWM5_9BACT</name>